<dbReference type="eggNOG" id="arCOG11122">
    <property type="taxonomic scope" value="Archaea"/>
</dbReference>
<dbReference type="AlphaFoldDB" id="Q0W8C0"/>
<keyword evidence="1" id="KW-0812">Transmembrane</keyword>
<proteinExistence type="predicted"/>
<sequence>MACLSLSYTNIAAAGGFIRSISYKYIYYDLINSYILLRRVVMDKTGVMILLLAVALAACAVPAGAFIGTGITLNKQIGDTINFNIGKRVGAAGTALGIADMDLGVTWGVNYDLASMAGYPYGYGGVGAVTAGDVGYVLGLSMDETHGAAFDGSAFGVPLAEQSLTSTKFNNVIANNNHFENTQVALPFTGFPVF</sequence>
<dbReference type="Proteomes" id="UP000000663">
    <property type="component" value="Chromosome"/>
</dbReference>
<keyword evidence="1" id="KW-1133">Transmembrane helix</keyword>
<dbReference type="EMBL" id="AM114193">
    <property type="protein sequence ID" value="CAJ35373.1"/>
    <property type="molecule type" value="Genomic_DNA"/>
</dbReference>
<evidence type="ECO:0000313" key="3">
    <source>
        <dbReference type="Proteomes" id="UP000000663"/>
    </source>
</evidence>
<name>Q0W8C0_METAR</name>
<protein>
    <submittedName>
        <fullName evidence="2">Uncharacterized protein</fullName>
    </submittedName>
</protein>
<organism evidence="2 3">
    <name type="scientific">Methanocella arvoryzae (strain DSM 22066 / NBRC 105507 / MRE50)</name>
    <dbReference type="NCBI Taxonomy" id="351160"/>
    <lineage>
        <taxon>Archaea</taxon>
        <taxon>Methanobacteriati</taxon>
        <taxon>Methanobacteriota</taxon>
        <taxon>Stenosarchaea group</taxon>
        <taxon>Methanomicrobia</taxon>
        <taxon>Methanocellales</taxon>
        <taxon>Methanocellaceae</taxon>
        <taxon>Methanocella</taxon>
    </lineage>
</organism>
<keyword evidence="3" id="KW-1185">Reference proteome</keyword>
<evidence type="ECO:0000313" key="2">
    <source>
        <dbReference type="EMBL" id="CAJ35373.1"/>
    </source>
</evidence>
<reference evidence="2 3" key="1">
    <citation type="journal article" date="2006" name="Science">
        <title>Genome of rice cluster I archaea -- the key methane producers in the rice rhizosphere.</title>
        <authorList>
            <person name="Erkel C."/>
            <person name="Kube M."/>
            <person name="Reinhardt R."/>
            <person name="Liesack W."/>
        </authorList>
    </citation>
    <scope>NUCLEOTIDE SEQUENCE [LARGE SCALE GENOMIC DNA]</scope>
    <source>
        <strain evidence="3">DSM 22066 / NBRC 105507 / MRE50</strain>
    </source>
</reference>
<accession>Q0W8C0</accession>
<evidence type="ECO:0000256" key="1">
    <source>
        <dbReference type="SAM" id="Phobius"/>
    </source>
</evidence>
<feature type="transmembrane region" description="Helical" evidence="1">
    <location>
        <begin position="6"/>
        <end position="26"/>
    </location>
</feature>
<dbReference type="KEGG" id="rci:LRC412"/>
<feature type="transmembrane region" description="Helical" evidence="1">
    <location>
        <begin position="47"/>
        <end position="67"/>
    </location>
</feature>
<keyword evidence="1" id="KW-0472">Membrane</keyword>
<gene>
    <name evidence="2" type="ORF">LRC412</name>
</gene>